<dbReference type="Proteomes" id="UP001201980">
    <property type="component" value="Unassembled WGS sequence"/>
</dbReference>
<evidence type="ECO:0000259" key="6">
    <source>
        <dbReference type="PROSITE" id="PS50980"/>
    </source>
</evidence>
<evidence type="ECO:0000313" key="8">
    <source>
        <dbReference type="EMBL" id="KAJ2892307.1"/>
    </source>
</evidence>
<evidence type="ECO:0000313" key="9">
    <source>
        <dbReference type="Proteomes" id="UP001201980"/>
    </source>
</evidence>
<dbReference type="InterPro" id="IPR034733">
    <property type="entry name" value="AcCoA_carboxyl_beta"/>
</dbReference>
<evidence type="ECO:0000256" key="3">
    <source>
        <dbReference type="ARBA" id="ARBA00031237"/>
    </source>
</evidence>
<comment type="caution">
    <text evidence="8">The sequence shown here is derived from an EMBL/GenBank/DDBJ whole genome shotgun (WGS) entry which is preliminary data.</text>
</comment>
<proteinExistence type="predicted"/>
<dbReference type="Pfam" id="PF01039">
    <property type="entry name" value="Carboxyl_trans"/>
    <property type="match status" value="1"/>
</dbReference>
<comment type="pathway">
    <text evidence="1">Amino-acid degradation; L-leucine degradation; (S)-3-hydroxy-3-methylglutaryl-CoA from 3-isovaleryl-CoA: step 2/3.</text>
</comment>
<dbReference type="PANTHER" id="PTHR22855">
    <property type="entry name" value="ACETYL, PROPIONYL, PYRUVATE, AND GLUTACONYL CARBOXYLASE-RELATED"/>
    <property type="match status" value="1"/>
</dbReference>
<dbReference type="InterPro" id="IPR029045">
    <property type="entry name" value="ClpP/crotonase-like_dom_sf"/>
</dbReference>
<dbReference type="EMBL" id="JAKWBI020000839">
    <property type="protein sequence ID" value="KAJ2892307.1"/>
    <property type="molecule type" value="Genomic_DNA"/>
</dbReference>
<reference evidence="8" key="1">
    <citation type="submission" date="2022-07" db="EMBL/GenBank/DDBJ databases">
        <title>Draft genome sequence of Zalerion maritima ATCC 34329, a (micro)plastics degrading marine fungus.</title>
        <authorList>
            <person name="Paco A."/>
            <person name="Goncalves M.F.M."/>
            <person name="Rocha-Santos T.A.P."/>
            <person name="Alves A."/>
        </authorList>
    </citation>
    <scope>NUCLEOTIDE SEQUENCE</scope>
    <source>
        <strain evidence="8">ATCC 34329</strain>
    </source>
</reference>
<dbReference type="FunFam" id="3.90.226.10:FF:000021">
    <property type="entry name" value="Acetyl-CoA carboxylase carboxyltransferase subunit"/>
    <property type="match status" value="1"/>
</dbReference>
<feature type="domain" description="CoA carboxyltransferase N-terminal" evidence="6">
    <location>
        <begin position="47"/>
        <end position="293"/>
    </location>
</feature>
<dbReference type="EC" id="6.4.1.4" evidence="2"/>
<dbReference type="GO" id="GO:0004485">
    <property type="term" value="F:methylcrotonoyl-CoA carboxylase activity"/>
    <property type="evidence" value="ECO:0007669"/>
    <property type="project" value="UniProtKB-EC"/>
</dbReference>
<evidence type="ECO:0000256" key="4">
    <source>
        <dbReference type="ARBA" id="ARBA00031404"/>
    </source>
</evidence>
<evidence type="ECO:0000259" key="7">
    <source>
        <dbReference type="PROSITE" id="PS50989"/>
    </source>
</evidence>
<dbReference type="AlphaFoldDB" id="A0AAD5RGA7"/>
<dbReference type="InterPro" id="IPR045190">
    <property type="entry name" value="MCCB/AccD1-like"/>
</dbReference>
<dbReference type="InterPro" id="IPR011763">
    <property type="entry name" value="COA_CT_C"/>
</dbReference>
<gene>
    <name evidence="8" type="ORF">MKZ38_010010</name>
</gene>
<organism evidence="8 9">
    <name type="scientific">Zalerion maritima</name>
    <dbReference type="NCBI Taxonomy" id="339359"/>
    <lineage>
        <taxon>Eukaryota</taxon>
        <taxon>Fungi</taxon>
        <taxon>Dikarya</taxon>
        <taxon>Ascomycota</taxon>
        <taxon>Pezizomycotina</taxon>
        <taxon>Sordariomycetes</taxon>
        <taxon>Lulworthiomycetidae</taxon>
        <taxon>Lulworthiales</taxon>
        <taxon>Lulworthiaceae</taxon>
        <taxon>Zalerion</taxon>
    </lineage>
</organism>
<dbReference type="InterPro" id="IPR011762">
    <property type="entry name" value="COA_CT_N"/>
</dbReference>
<name>A0AAD5RGA7_9PEZI</name>
<keyword evidence="9" id="KW-1185">Reference proteome</keyword>
<accession>A0AAD5RGA7</accession>
<comment type="catalytic activity">
    <reaction evidence="5">
        <text>3-methylbut-2-enoyl-CoA + hydrogencarbonate + ATP = 3-methyl-(2E)-glutaconyl-CoA + ADP + phosphate + H(+)</text>
        <dbReference type="Rhea" id="RHEA:13589"/>
        <dbReference type="ChEBI" id="CHEBI:15378"/>
        <dbReference type="ChEBI" id="CHEBI:17544"/>
        <dbReference type="ChEBI" id="CHEBI:30616"/>
        <dbReference type="ChEBI" id="CHEBI:43474"/>
        <dbReference type="ChEBI" id="CHEBI:57344"/>
        <dbReference type="ChEBI" id="CHEBI:57346"/>
        <dbReference type="ChEBI" id="CHEBI:456216"/>
        <dbReference type="EC" id="6.4.1.4"/>
    </reaction>
</comment>
<dbReference type="PROSITE" id="PS50989">
    <property type="entry name" value="COA_CT_CTER"/>
    <property type="match status" value="1"/>
</dbReference>
<evidence type="ECO:0000256" key="5">
    <source>
        <dbReference type="ARBA" id="ARBA00052347"/>
    </source>
</evidence>
<sequence length="557" mass="59386">MSGQSLSFAGATSRFPVIPTKIPSQAPTSEANLKAWAEVLDEYRDALEKACSQGSAESVEKHSQRGQLLGARMGGGGHARARARAVSLILDEQSPFLELGAFAGHDNPDSTPSASLVTGIGLVNRVPVMIIAHIPTINGGAWNELTVRKQNRATEIATENKLPIIALVQSQFRVFHIGGQIFRDLARRTQDGCPSCAIVFGSSTAGGAYHPALSDYTIFVEGQAQVFLGGPPLVKMATGEVAEAEALGGAEMHATVTGLADQLAVDEFDAIEKARDWVLVIARQAAGSLSGRPQQLAAPPAYDPEQLLQIVDPDIRKPMDMMEVILRIVDRSAVEVFKPNFGKGMITAWANIHGHLAGIIANQQPVINPDEADKSTHFIHLCNQSRIPIIFLHNVTGFMVGTRTERAGLIKKGARFVSAVSTSTVPHVGVICGASYGAGNYAMCGRSYRPRFLFTWPTGRCSVMGPAQLSGVMENITRASAARSGRRVDETGLAAEVGRFRDGVERDSRAYATSGNLLDDGIVDPRDTRDVLGMCLEVVKSGEPVKGSAGSSILARI</sequence>
<protein>
    <recommendedName>
        <fullName evidence="2">methylcrotonoyl-CoA carboxylase</fullName>
        <ecNumber evidence="2">6.4.1.4</ecNumber>
    </recommendedName>
    <alternativeName>
        <fullName evidence="4">3-methylcrotonyl-CoA carboxylase 2</fullName>
    </alternativeName>
    <alternativeName>
        <fullName evidence="3">3-methylcrotonyl-CoA:carbon dioxide ligase subunit beta</fullName>
    </alternativeName>
</protein>
<dbReference type="SUPFAM" id="SSF52096">
    <property type="entry name" value="ClpP/crotonase"/>
    <property type="match status" value="2"/>
</dbReference>
<dbReference type="PANTHER" id="PTHR22855:SF46">
    <property type="entry name" value="METHYLCROTONOYL-COA CARBOXYLASE"/>
    <property type="match status" value="1"/>
</dbReference>
<evidence type="ECO:0000256" key="2">
    <source>
        <dbReference type="ARBA" id="ARBA00026116"/>
    </source>
</evidence>
<dbReference type="PROSITE" id="PS50980">
    <property type="entry name" value="COA_CT_NTER"/>
    <property type="match status" value="1"/>
</dbReference>
<evidence type="ECO:0000256" key="1">
    <source>
        <dbReference type="ARBA" id="ARBA00025711"/>
    </source>
</evidence>
<dbReference type="Gene3D" id="3.90.226.10">
    <property type="entry name" value="2-enoyl-CoA Hydratase, Chain A, domain 1"/>
    <property type="match status" value="2"/>
</dbReference>
<feature type="domain" description="CoA carboxyltransferase C-terminal" evidence="7">
    <location>
        <begin position="303"/>
        <end position="557"/>
    </location>
</feature>